<protein>
    <recommendedName>
        <fullName evidence="4">Cytochrome c domain-containing protein</fullName>
    </recommendedName>
</protein>
<evidence type="ECO:0000256" key="1">
    <source>
        <dbReference type="SAM" id="MobiDB-lite"/>
    </source>
</evidence>
<name>A0A2A4GA04_9FLAO</name>
<comment type="caution">
    <text evidence="2">The sequence shown here is derived from an EMBL/GenBank/DDBJ whole genome shotgun (WGS) entry which is preliminary data.</text>
</comment>
<dbReference type="EMBL" id="NBWU01000002">
    <property type="protein sequence ID" value="PCE64794.1"/>
    <property type="molecule type" value="Genomic_DNA"/>
</dbReference>
<gene>
    <name evidence="2" type="ORF">B7P33_06385</name>
</gene>
<proteinExistence type="predicted"/>
<evidence type="ECO:0000313" key="3">
    <source>
        <dbReference type="Proteomes" id="UP000219559"/>
    </source>
</evidence>
<accession>A0A2A4GA04</accession>
<feature type="region of interest" description="Disordered" evidence="1">
    <location>
        <begin position="61"/>
        <end position="86"/>
    </location>
</feature>
<evidence type="ECO:0008006" key="4">
    <source>
        <dbReference type="Google" id="ProtNLM"/>
    </source>
</evidence>
<feature type="compositionally biased region" description="Polar residues" evidence="1">
    <location>
        <begin position="62"/>
        <end position="85"/>
    </location>
</feature>
<reference evidence="2 3" key="1">
    <citation type="submission" date="2017-04" db="EMBL/GenBank/DDBJ databases">
        <title>A new member of the family Flavobacteriaceae isolated from ascidians.</title>
        <authorList>
            <person name="Chen L."/>
        </authorList>
    </citation>
    <scope>NUCLEOTIDE SEQUENCE [LARGE SCALE GENOMIC DNA]</scope>
    <source>
        <strain evidence="2 3">HQA918</strain>
    </source>
</reference>
<dbReference type="SUPFAM" id="SSF46626">
    <property type="entry name" value="Cytochrome c"/>
    <property type="match status" value="1"/>
</dbReference>
<dbReference type="GO" id="GO:0020037">
    <property type="term" value="F:heme binding"/>
    <property type="evidence" value="ECO:0007669"/>
    <property type="project" value="InterPro"/>
</dbReference>
<dbReference type="AlphaFoldDB" id="A0A2A4GA04"/>
<dbReference type="Proteomes" id="UP000219559">
    <property type="component" value="Unassembled WGS sequence"/>
</dbReference>
<organism evidence="2 3">
    <name type="scientific">Sediminicola luteus</name>
    <dbReference type="NCBI Taxonomy" id="319238"/>
    <lineage>
        <taxon>Bacteria</taxon>
        <taxon>Pseudomonadati</taxon>
        <taxon>Bacteroidota</taxon>
        <taxon>Flavobacteriia</taxon>
        <taxon>Flavobacteriales</taxon>
        <taxon>Flavobacteriaceae</taxon>
        <taxon>Sediminicola</taxon>
    </lineage>
</organism>
<dbReference type="InterPro" id="IPR036909">
    <property type="entry name" value="Cyt_c-like_dom_sf"/>
</dbReference>
<evidence type="ECO:0000313" key="2">
    <source>
        <dbReference type="EMBL" id="PCE64794.1"/>
    </source>
</evidence>
<keyword evidence="3" id="KW-1185">Reference proteome</keyword>
<sequence>MSLPFGCTTAIIDDDGALPPITRRVTYQADVKQIMTNNCITCHGGPAPDAGLDLTTYEHTKASGQTGQLSGRMNNINNPMPQNGLLSPETRQLVDKWIADGYPEN</sequence>
<dbReference type="Gene3D" id="1.10.760.10">
    <property type="entry name" value="Cytochrome c-like domain"/>
    <property type="match status" value="1"/>
</dbReference>
<dbReference type="GO" id="GO:0009055">
    <property type="term" value="F:electron transfer activity"/>
    <property type="evidence" value="ECO:0007669"/>
    <property type="project" value="InterPro"/>
</dbReference>